<dbReference type="Gene3D" id="3.40.50.300">
    <property type="entry name" value="P-loop containing nucleotide triphosphate hydrolases"/>
    <property type="match status" value="1"/>
</dbReference>
<dbReference type="PANTHER" id="PTHR30258:SF1">
    <property type="entry name" value="PROTEIN TRANSPORT PROTEIN HOFB HOMOLOG"/>
    <property type="match status" value="1"/>
</dbReference>
<dbReference type="EMBL" id="MHKK01000049">
    <property type="protein sequence ID" value="OGY88904.1"/>
    <property type="molecule type" value="Genomic_DNA"/>
</dbReference>
<proteinExistence type="inferred from homology"/>
<dbReference type="Pfam" id="PF05157">
    <property type="entry name" value="MshEN"/>
    <property type="match status" value="1"/>
</dbReference>
<dbReference type="GO" id="GO:0005524">
    <property type="term" value="F:ATP binding"/>
    <property type="evidence" value="ECO:0007669"/>
    <property type="project" value="UniProtKB-KW"/>
</dbReference>
<keyword evidence="3" id="KW-0067">ATP-binding</keyword>
<comment type="similarity">
    <text evidence="1">Belongs to the GSP E family.</text>
</comment>
<dbReference type="FunFam" id="3.40.50.300:FF:000398">
    <property type="entry name" value="Type IV pilus assembly ATPase PilB"/>
    <property type="match status" value="1"/>
</dbReference>
<dbReference type="SUPFAM" id="SSF52540">
    <property type="entry name" value="P-loop containing nucleoside triphosphate hydrolases"/>
    <property type="match status" value="1"/>
</dbReference>
<dbReference type="InterPro" id="IPR027417">
    <property type="entry name" value="P-loop_NTPase"/>
</dbReference>
<dbReference type="SUPFAM" id="SSF160246">
    <property type="entry name" value="EspE N-terminal domain-like"/>
    <property type="match status" value="1"/>
</dbReference>
<evidence type="ECO:0000256" key="2">
    <source>
        <dbReference type="ARBA" id="ARBA00022741"/>
    </source>
</evidence>
<dbReference type="SMART" id="SM00382">
    <property type="entry name" value="AAA"/>
    <property type="match status" value="1"/>
</dbReference>
<dbReference type="Proteomes" id="UP000177817">
    <property type="component" value="Unassembled WGS sequence"/>
</dbReference>
<dbReference type="InterPro" id="IPR037257">
    <property type="entry name" value="T2SS_E_N_sf"/>
</dbReference>
<dbReference type="InterPro" id="IPR003593">
    <property type="entry name" value="AAA+_ATPase"/>
</dbReference>
<evidence type="ECO:0000313" key="5">
    <source>
        <dbReference type="EMBL" id="OGY88904.1"/>
    </source>
</evidence>
<dbReference type="PROSITE" id="PS00662">
    <property type="entry name" value="T2SP_E"/>
    <property type="match status" value="1"/>
</dbReference>
<evidence type="ECO:0000256" key="1">
    <source>
        <dbReference type="ARBA" id="ARBA00006611"/>
    </source>
</evidence>
<evidence type="ECO:0000313" key="6">
    <source>
        <dbReference type="Proteomes" id="UP000177817"/>
    </source>
</evidence>
<dbReference type="InterPro" id="IPR007831">
    <property type="entry name" value="T2SS_GspE_N"/>
</dbReference>
<reference evidence="5 6" key="1">
    <citation type="journal article" date="2016" name="Nat. Commun.">
        <title>Thousands of microbial genomes shed light on interconnected biogeochemical processes in an aquifer system.</title>
        <authorList>
            <person name="Anantharaman K."/>
            <person name="Brown C.T."/>
            <person name="Hug L.A."/>
            <person name="Sharon I."/>
            <person name="Castelle C.J."/>
            <person name="Probst A.J."/>
            <person name="Thomas B.C."/>
            <person name="Singh A."/>
            <person name="Wilkins M.J."/>
            <person name="Karaoz U."/>
            <person name="Brodie E.L."/>
            <person name="Williams K.H."/>
            <person name="Hubbard S.S."/>
            <person name="Banfield J.F."/>
        </authorList>
    </citation>
    <scope>NUCLEOTIDE SEQUENCE [LARGE SCALE GENOMIC DNA]</scope>
</reference>
<sequence length="578" mass="64851">MKLPIAYEDLKALLFERKLIAAPDWNSAEKNASRRRRGIEEVLIERGFFTETFLFELIAQALKTPYVNLRAVKIDDAVFRLLPEQTAQETHCIAFGVSSVKKDTLKMATLNPRDEQALAAVQAALKRQCEWYLMNERSYRYALKLYTTDIKEGLLRIVNEYIQNAQSGVQGGYDVPVVKIFDTILEYAMLEQSSDIHIEPLADAVLIRFRIDGDLQDKIELPINFKDALIARIKILSNLKIDEHRVPQDGRLAFMMDEAEESARVSVIPTLYGEKVVLRLLSDDVQNLSLQDIGLTKRNLDLAMKSIRKPFGMILVVGPTGSGKTTTLYAVLNILNTEDVNISTIEDPIEYGIRRVNQTQVNTVAGYTFASGLRSLLRQDPDIIMIGEIRDGETAQIAVRAALTGHLVLSTLHTNNAAGAIPRLLDMEVEPFLVASTVNVVIAQRLVRRICIECITTYHLASTVIKALAKEYDLRAILERMQELGVIDKSVAHFTDLPFYKGKGCARCHHTGYLGRIGVMEVLVNTHAIQQATIKHMSSEDFEAIALQENMVPIFDDALQKALLGVTTLEEVLRISRE</sequence>
<evidence type="ECO:0000259" key="4">
    <source>
        <dbReference type="PROSITE" id="PS00662"/>
    </source>
</evidence>
<dbReference type="PANTHER" id="PTHR30258">
    <property type="entry name" value="TYPE II SECRETION SYSTEM PROTEIN GSPE-RELATED"/>
    <property type="match status" value="1"/>
</dbReference>
<dbReference type="Gene3D" id="3.30.450.90">
    <property type="match status" value="1"/>
</dbReference>
<dbReference type="InterPro" id="IPR001482">
    <property type="entry name" value="T2SS/T4SS_dom"/>
</dbReference>
<dbReference type="Pfam" id="PF00437">
    <property type="entry name" value="T2SSE"/>
    <property type="match status" value="1"/>
</dbReference>
<evidence type="ECO:0000256" key="3">
    <source>
        <dbReference type="ARBA" id="ARBA00022840"/>
    </source>
</evidence>
<organism evidence="5 6">
    <name type="scientific">Candidatus Komeilibacteria bacterium RIFCSPHIGHO2_01_FULL_52_14</name>
    <dbReference type="NCBI Taxonomy" id="1798549"/>
    <lineage>
        <taxon>Bacteria</taxon>
        <taxon>Candidatus Komeiliibacteriota</taxon>
    </lineage>
</organism>
<gene>
    <name evidence="5" type="ORF">A2677_02710</name>
</gene>
<protein>
    <recommendedName>
        <fullName evidence="4">Bacterial type II secretion system protein E domain-containing protein</fullName>
    </recommendedName>
</protein>
<accession>A0A1G2BIA7</accession>
<comment type="caution">
    <text evidence="5">The sequence shown here is derived from an EMBL/GenBank/DDBJ whole genome shotgun (WGS) entry which is preliminary data.</text>
</comment>
<dbReference type="Gene3D" id="3.30.300.160">
    <property type="entry name" value="Type II secretion system, protein E, N-terminal domain"/>
    <property type="match status" value="1"/>
</dbReference>
<name>A0A1G2BIA7_9BACT</name>
<dbReference type="GO" id="GO:0016887">
    <property type="term" value="F:ATP hydrolysis activity"/>
    <property type="evidence" value="ECO:0007669"/>
    <property type="project" value="TreeGrafter"/>
</dbReference>
<dbReference type="AlphaFoldDB" id="A0A1G2BIA7"/>
<keyword evidence="2" id="KW-0547">Nucleotide-binding</keyword>
<feature type="domain" description="Bacterial type II secretion system protein E" evidence="4">
    <location>
        <begin position="377"/>
        <end position="391"/>
    </location>
</feature>
<dbReference type="CDD" id="cd01129">
    <property type="entry name" value="PulE-GspE-like"/>
    <property type="match status" value="1"/>
</dbReference>
<dbReference type="GO" id="GO:0005886">
    <property type="term" value="C:plasma membrane"/>
    <property type="evidence" value="ECO:0007669"/>
    <property type="project" value="TreeGrafter"/>
</dbReference>